<dbReference type="AlphaFoldDB" id="A0A6G4WK81"/>
<accession>A0A6G4WK81</accession>
<name>A0A6G4WK81_9HYPH</name>
<evidence type="ECO:0000313" key="1">
    <source>
        <dbReference type="EMBL" id="NGO55171.1"/>
    </source>
</evidence>
<organism evidence="1 2">
    <name type="scientific">Allomesorhizobium camelthorni</name>
    <dbReference type="NCBI Taxonomy" id="475069"/>
    <lineage>
        <taxon>Bacteria</taxon>
        <taxon>Pseudomonadati</taxon>
        <taxon>Pseudomonadota</taxon>
        <taxon>Alphaproteobacteria</taxon>
        <taxon>Hyphomicrobiales</taxon>
        <taxon>Phyllobacteriaceae</taxon>
        <taxon>Allomesorhizobium</taxon>
    </lineage>
</organism>
<dbReference type="Proteomes" id="UP001642900">
    <property type="component" value="Unassembled WGS sequence"/>
</dbReference>
<proteinExistence type="predicted"/>
<dbReference type="EMBL" id="JAAKZF010000082">
    <property type="protein sequence ID" value="NGO55171.1"/>
    <property type="molecule type" value="Genomic_DNA"/>
</dbReference>
<reference evidence="1 2" key="1">
    <citation type="submission" date="2020-02" db="EMBL/GenBank/DDBJ databases">
        <title>Genome sequence of strain CCNWXJ40-4.</title>
        <authorList>
            <person name="Gao J."/>
            <person name="Sun J."/>
        </authorList>
    </citation>
    <scope>NUCLEOTIDE SEQUENCE [LARGE SCALE GENOMIC DNA]</scope>
    <source>
        <strain evidence="1 2">CCNWXJ 40-4</strain>
    </source>
</reference>
<comment type="caution">
    <text evidence="1">The sequence shown here is derived from an EMBL/GenBank/DDBJ whole genome shotgun (WGS) entry which is preliminary data.</text>
</comment>
<evidence type="ECO:0000313" key="2">
    <source>
        <dbReference type="Proteomes" id="UP001642900"/>
    </source>
</evidence>
<keyword evidence="2" id="KW-1185">Reference proteome</keyword>
<protein>
    <submittedName>
        <fullName evidence="1">LysR family transcriptional regulator</fullName>
    </submittedName>
</protein>
<dbReference type="Gene3D" id="3.40.190.290">
    <property type="match status" value="1"/>
</dbReference>
<dbReference type="RefSeq" id="WP_165033529.1">
    <property type="nucleotide sequence ID" value="NZ_JAAKZF010000082.1"/>
</dbReference>
<sequence length="102" mass="11042">MKGFEVGADLRRWRSAAVTCNEVGLAAAVAGIRLVSMTVGAGKKEIADRSLVRILQDWDMGDIELHAVFPAGKAFKAGRAPFHRLPHFGIRERSGARVSVGR</sequence>
<gene>
    <name evidence="1" type="ORF">G6N73_29500</name>
</gene>